<dbReference type="InterPro" id="IPR006148">
    <property type="entry name" value="Glc/Gal-6P_isomerase"/>
</dbReference>
<dbReference type="AlphaFoldDB" id="A0A3M8SPC3"/>
<organism evidence="2 3">
    <name type="scientific">Montanilutibacter psychrotolerans</name>
    <dbReference type="NCBI Taxonomy" id="1327343"/>
    <lineage>
        <taxon>Bacteria</taxon>
        <taxon>Pseudomonadati</taxon>
        <taxon>Pseudomonadota</taxon>
        <taxon>Gammaproteobacteria</taxon>
        <taxon>Lysobacterales</taxon>
        <taxon>Lysobacteraceae</taxon>
        <taxon>Montanilutibacter</taxon>
    </lineage>
</organism>
<dbReference type="GO" id="GO:0005975">
    <property type="term" value="P:carbohydrate metabolic process"/>
    <property type="evidence" value="ECO:0007669"/>
    <property type="project" value="InterPro"/>
</dbReference>
<accession>A0A3M8SPC3</accession>
<evidence type="ECO:0000313" key="2">
    <source>
        <dbReference type="EMBL" id="RNF83161.1"/>
    </source>
</evidence>
<keyword evidence="3" id="KW-1185">Reference proteome</keyword>
<dbReference type="Proteomes" id="UP000267049">
    <property type="component" value="Unassembled WGS sequence"/>
</dbReference>
<dbReference type="Gene3D" id="3.40.50.1360">
    <property type="match status" value="1"/>
</dbReference>
<comment type="caution">
    <text evidence="2">The sequence shown here is derived from an EMBL/GenBank/DDBJ whole genome shotgun (WGS) entry which is preliminary data.</text>
</comment>
<dbReference type="SUPFAM" id="SSF100950">
    <property type="entry name" value="NagB/RpiA/CoA transferase-like"/>
    <property type="match status" value="1"/>
</dbReference>
<feature type="domain" description="Glucosamine/galactosamine-6-phosphate isomerase" evidence="1">
    <location>
        <begin position="28"/>
        <end position="238"/>
    </location>
</feature>
<gene>
    <name evidence="2" type="ORF">EER27_11655</name>
</gene>
<name>A0A3M8SPC3_9GAMM</name>
<evidence type="ECO:0000259" key="1">
    <source>
        <dbReference type="Pfam" id="PF01182"/>
    </source>
</evidence>
<dbReference type="InterPro" id="IPR037171">
    <property type="entry name" value="NagB/RpiA_transferase-like"/>
</dbReference>
<reference evidence="2 3" key="1">
    <citation type="submission" date="2018-11" db="EMBL/GenBank/DDBJ databases">
        <title>Lysobacter cryohumiis sp. nov., isolated from soil in the Tianshan Mountains, Xinjiang, China.</title>
        <authorList>
            <person name="Luo Y."/>
            <person name="Sheng H."/>
        </authorList>
    </citation>
    <scope>NUCLEOTIDE SEQUENCE [LARGE SCALE GENOMIC DNA]</scope>
    <source>
        <strain evidence="2 3">ZS60</strain>
    </source>
</reference>
<dbReference type="OrthoDB" id="9810967at2"/>
<proteinExistence type="predicted"/>
<sequence>MSLDHASTDLRATAVPETARYVLHAHRDTEAWAWAAAVCIAGELRRELQNRPRVRLLLAADTGLAQVYRVLSKAPLDWHRVDVTLIDELWLLPDDPDSHARFLRQNLLQNLAAAARLEPLTQAGRRIGDAVAIANNYARQPTSVLVLAMGADGRIGSLVPGSFGLRAVLESRVPYAAIDPGIDAAPGEFGPRIGLTPAGLANAHSCLLLLRGAPSRAALATAMSSSEVAQWPIVAALDTQHGRPLHVHWCA</sequence>
<evidence type="ECO:0000313" key="3">
    <source>
        <dbReference type="Proteomes" id="UP000267049"/>
    </source>
</evidence>
<dbReference type="Pfam" id="PF01182">
    <property type="entry name" value="Glucosamine_iso"/>
    <property type="match status" value="1"/>
</dbReference>
<dbReference type="RefSeq" id="WP_123088293.1">
    <property type="nucleotide sequence ID" value="NZ_RIBS01000005.1"/>
</dbReference>
<protein>
    <submittedName>
        <fullName evidence="2">6-phosphogluconolactonase</fullName>
    </submittedName>
</protein>
<dbReference type="EMBL" id="RIBS01000005">
    <property type="protein sequence ID" value="RNF83161.1"/>
    <property type="molecule type" value="Genomic_DNA"/>
</dbReference>